<dbReference type="OrthoDB" id="9796020at2"/>
<dbReference type="InterPro" id="IPR010252">
    <property type="entry name" value="HutF"/>
</dbReference>
<proteinExistence type="predicted"/>
<feature type="domain" description="Amidohydrolase-related" evidence="5">
    <location>
        <begin position="47"/>
        <end position="427"/>
    </location>
</feature>
<evidence type="ECO:0000259" key="5">
    <source>
        <dbReference type="Pfam" id="PF01979"/>
    </source>
</evidence>
<gene>
    <name evidence="6" type="ORF">SAMN06296036_11496</name>
</gene>
<dbReference type="PANTHER" id="PTHR11271">
    <property type="entry name" value="GUANINE DEAMINASE"/>
    <property type="match status" value="1"/>
</dbReference>
<dbReference type="GO" id="GO:0019239">
    <property type="term" value="F:deaminase activity"/>
    <property type="evidence" value="ECO:0007669"/>
    <property type="project" value="TreeGrafter"/>
</dbReference>
<organism evidence="6 7">
    <name type="scientific">Pseudobacteriovorax antillogorgiicola</name>
    <dbReference type="NCBI Taxonomy" id="1513793"/>
    <lineage>
        <taxon>Bacteria</taxon>
        <taxon>Pseudomonadati</taxon>
        <taxon>Bdellovibrionota</taxon>
        <taxon>Oligoflexia</taxon>
        <taxon>Oligoflexales</taxon>
        <taxon>Pseudobacteriovoracaceae</taxon>
        <taxon>Pseudobacteriovorax</taxon>
    </lineage>
</organism>
<dbReference type="Gene3D" id="2.30.40.10">
    <property type="entry name" value="Urease, subunit C, domain 1"/>
    <property type="match status" value="1"/>
</dbReference>
<keyword evidence="3" id="KW-0378">Hydrolase</keyword>
<dbReference type="InterPro" id="IPR032466">
    <property type="entry name" value="Metal_Hydrolase"/>
</dbReference>
<evidence type="ECO:0000256" key="3">
    <source>
        <dbReference type="ARBA" id="ARBA00022801"/>
    </source>
</evidence>
<dbReference type="Pfam" id="PF01979">
    <property type="entry name" value="Amidohydro_1"/>
    <property type="match status" value="1"/>
</dbReference>
<keyword evidence="4" id="KW-0862">Zinc</keyword>
<dbReference type="GO" id="GO:0005829">
    <property type="term" value="C:cytosol"/>
    <property type="evidence" value="ECO:0007669"/>
    <property type="project" value="TreeGrafter"/>
</dbReference>
<name>A0A1Y6CC32_9BACT</name>
<dbReference type="RefSeq" id="WP_132321429.1">
    <property type="nucleotide sequence ID" value="NZ_FWZT01000014.1"/>
</dbReference>
<dbReference type="SUPFAM" id="SSF51556">
    <property type="entry name" value="Metallo-dependent hydrolases"/>
    <property type="match status" value="1"/>
</dbReference>
<dbReference type="NCBIfam" id="TIGR02022">
    <property type="entry name" value="hutF"/>
    <property type="match status" value="1"/>
</dbReference>
<comment type="cofactor">
    <cofactor evidence="1">
        <name>Zn(2+)</name>
        <dbReference type="ChEBI" id="CHEBI:29105"/>
    </cofactor>
</comment>
<evidence type="ECO:0000256" key="4">
    <source>
        <dbReference type="ARBA" id="ARBA00022833"/>
    </source>
</evidence>
<dbReference type="GO" id="GO:0046872">
    <property type="term" value="F:metal ion binding"/>
    <property type="evidence" value="ECO:0007669"/>
    <property type="project" value="UniProtKB-KW"/>
</dbReference>
<keyword evidence="7" id="KW-1185">Reference proteome</keyword>
<keyword evidence="2" id="KW-0479">Metal-binding</keyword>
<protein>
    <submittedName>
        <fullName evidence="6">Formimidoylglutamate deiminase</fullName>
    </submittedName>
</protein>
<dbReference type="STRING" id="1513793.SAMN06296036_11496"/>
<dbReference type="Proteomes" id="UP000192907">
    <property type="component" value="Unassembled WGS sequence"/>
</dbReference>
<evidence type="ECO:0000313" key="6">
    <source>
        <dbReference type="EMBL" id="SMF46988.1"/>
    </source>
</evidence>
<sequence>MTKIRIEKLYWQGQWYNHPTVTLDSKGVITSFDKKSSSVVDEEWLGYMIPGICNAHSHSFQYAMAGLAEKSIPGKSNDNFWAWRDSMYRLANALDPESVTAIGRAVFSAMLEAGYTSVVEFHYVHHQADGNSYQRKHELGLCLAEAATDVGIDLILVPVYYNQGGLGKPVSQSQRRFYFDSVESYHDLLDQLNRDLPQGVSLGQGVHSVRAALPEDILSILTGAPHCQGPRHLHIAEQMVEVNEFQSLVGKRPVEWLLEHTSNEKLSLVHATHLTREETRELALSSHCVVICPTTEANLGDGIFPLDSFISSEGQWAIGSDSHIQVSPFRELESVDYHLRLTKELRNPLLFDQHQNSGKLLFDRALEGSEIAGSIQGQFEIGQRFNGIVLDASHPVLVGKPDDDLLSAIIFGHDSRMIKRVVMNGQVLVESGMHKKQDSIRQQYRETMARIQTHFT</sequence>
<dbReference type="InterPro" id="IPR051607">
    <property type="entry name" value="Metallo-dep_hydrolases"/>
</dbReference>
<evidence type="ECO:0000313" key="7">
    <source>
        <dbReference type="Proteomes" id="UP000192907"/>
    </source>
</evidence>
<dbReference type="InterPro" id="IPR006680">
    <property type="entry name" value="Amidohydro-rel"/>
</dbReference>
<evidence type="ECO:0000256" key="1">
    <source>
        <dbReference type="ARBA" id="ARBA00001947"/>
    </source>
</evidence>
<dbReference type="PANTHER" id="PTHR11271:SF48">
    <property type="entry name" value="AMIDOHYDROLASE-RELATED DOMAIN-CONTAINING PROTEIN"/>
    <property type="match status" value="1"/>
</dbReference>
<dbReference type="Gene3D" id="3.20.20.140">
    <property type="entry name" value="Metal-dependent hydrolases"/>
    <property type="match status" value="1"/>
</dbReference>
<dbReference type="EMBL" id="FWZT01000014">
    <property type="protein sequence ID" value="SMF46988.1"/>
    <property type="molecule type" value="Genomic_DNA"/>
</dbReference>
<dbReference type="InterPro" id="IPR011059">
    <property type="entry name" value="Metal-dep_hydrolase_composite"/>
</dbReference>
<dbReference type="AlphaFoldDB" id="A0A1Y6CC32"/>
<reference evidence="7" key="1">
    <citation type="submission" date="2017-04" db="EMBL/GenBank/DDBJ databases">
        <authorList>
            <person name="Varghese N."/>
            <person name="Submissions S."/>
        </authorList>
    </citation>
    <scope>NUCLEOTIDE SEQUENCE [LARGE SCALE GENOMIC DNA]</scope>
    <source>
        <strain evidence="7">RKEM611</strain>
    </source>
</reference>
<accession>A0A1Y6CC32</accession>
<evidence type="ECO:0000256" key="2">
    <source>
        <dbReference type="ARBA" id="ARBA00022723"/>
    </source>
</evidence>